<protein>
    <recommendedName>
        <fullName evidence="4">Nitroimidazol reductase NimA, pyridoxamine 5'-phosphate oxidase superfamily</fullName>
    </recommendedName>
</protein>
<dbReference type="InterPro" id="IPR024747">
    <property type="entry name" value="Pyridox_Oxase-rel"/>
</dbReference>
<evidence type="ECO:0000256" key="1">
    <source>
        <dbReference type="SAM" id="MobiDB-lite"/>
    </source>
</evidence>
<reference evidence="3" key="1">
    <citation type="submission" date="2016-10" db="EMBL/GenBank/DDBJ databases">
        <authorList>
            <person name="Varghese N."/>
            <person name="Submissions S."/>
        </authorList>
    </citation>
    <scope>NUCLEOTIDE SEQUENCE [LARGE SCALE GENOMIC DNA]</scope>
    <source>
        <strain evidence="3">CGMCC 1.10218</strain>
    </source>
</reference>
<evidence type="ECO:0000313" key="3">
    <source>
        <dbReference type="Proteomes" id="UP000199223"/>
    </source>
</evidence>
<feature type="compositionally biased region" description="Basic and acidic residues" evidence="1">
    <location>
        <begin position="1"/>
        <end position="14"/>
    </location>
</feature>
<dbReference type="EMBL" id="FNZA01000004">
    <property type="protein sequence ID" value="SEJ11055.1"/>
    <property type="molecule type" value="Genomic_DNA"/>
</dbReference>
<proteinExistence type="predicted"/>
<dbReference type="PANTHER" id="PTHR34071">
    <property type="entry name" value="5-NITROIMIDAZOLE ANTIBIOTICS RESISTANCE PROTEIN, NIMA-FAMILY-RELATED PROTEIN-RELATED"/>
    <property type="match status" value="1"/>
</dbReference>
<dbReference type="AlphaFoldDB" id="A0A1H6WFE7"/>
<dbReference type="RefSeq" id="WP_092263814.1">
    <property type="nucleotide sequence ID" value="NZ_FNZA01000004.1"/>
</dbReference>
<dbReference type="PANTHER" id="PTHR34071:SF2">
    <property type="entry name" value="FLAVIN-NUCLEOTIDE-BINDING PROTEIN"/>
    <property type="match status" value="1"/>
</dbReference>
<evidence type="ECO:0008006" key="4">
    <source>
        <dbReference type="Google" id="ProtNLM"/>
    </source>
</evidence>
<dbReference type="OrthoDB" id="116031at2"/>
<evidence type="ECO:0000313" key="2">
    <source>
        <dbReference type="EMBL" id="SEJ11055.1"/>
    </source>
</evidence>
<dbReference type="STRING" id="856736.SAMN04488058_10428"/>
<name>A0A1H6WFE7_9DEIO</name>
<sequence>MSGFYDPRERDPSLGRRPQNRQGDDWTEALLLRGKIARIATLWQGEDGAAFPFITPLAYAYRPERRDLVYHTNLVGRLRANTEQGHPATAEVSEIGRFLPSNSPLELSVQYRSVILFGTARRLTDPEEQRAALTTLSEHVFPGLKVGETTRPISDEDLRRTSVYCLNIERWSGKENWAEHAIQDEDWPPLGPEWAP</sequence>
<dbReference type="InterPro" id="IPR012349">
    <property type="entry name" value="Split_barrel_FMN-bd"/>
</dbReference>
<feature type="region of interest" description="Disordered" evidence="1">
    <location>
        <begin position="1"/>
        <end position="22"/>
    </location>
</feature>
<organism evidence="2 3">
    <name type="scientific">Deinococcus reticulitermitis</name>
    <dbReference type="NCBI Taxonomy" id="856736"/>
    <lineage>
        <taxon>Bacteria</taxon>
        <taxon>Thermotogati</taxon>
        <taxon>Deinococcota</taxon>
        <taxon>Deinococci</taxon>
        <taxon>Deinococcales</taxon>
        <taxon>Deinococcaceae</taxon>
        <taxon>Deinococcus</taxon>
    </lineage>
</organism>
<keyword evidence="3" id="KW-1185">Reference proteome</keyword>
<dbReference type="SUPFAM" id="SSF50475">
    <property type="entry name" value="FMN-binding split barrel"/>
    <property type="match status" value="1"/>
</dbReference>
<gene>
    <name evidence="2" type="ORF">SAMN04488058_10428</name>
</gene>
<accession>A0A1H6WFE7</accession>
<dbReference type="Proteomes" id="UP000199223">
    <property type="component" value="Unassembled WGS sequence"/>
</dbReference>
<dbReference type="Pfam" id="PF12900">
    <property type="entry name" value="Pyridox_ox_2"/>
    <property type="match status" value="1"/>
</dbReference>
<dbReference type="Gene3D" id="2.30.110.10">
    <property type="entry name" value="Electron Transport, Fmn-binding Protein, Chain A"/>
    <property type="match status" value="1"/>
</dbReference>